<dbReference type="AlphaFoldDB" id="A0A3L8S0I7"/>
<feature type="non-terminal residue" evidence="2">
    <location>
        <position position="160"/>
    </location>
</feature>
<dbReference type="Proteomes" id="UP000276834">
    <property type="component" value="Unassembled WGS sequence"/>
</dbReference>
<evidence type="ECO:0000313" key="2">
    <source>
        <dbReference type="EMBL" id="RLV92600.1"/>
    </source>
</evidence>
<comment type="caution">
    <text evidence="2">The sequence shown here is derived from an EMBL/GenBank/DDBJ whole genome shotgun (WGS) entry which is preliminary data.</text>
</comment>
<sequence>MFPEELGMLLQAREETHGPPPSPGAKSPKIVPSDYESFAFTAGRDNCRGHQRPTAPLCREELPGDPRLPHARHQLPPAAAEPPGLCRRSCGQAGSGGADRAGVELSRAGSALRAGAPGLRKRLEHSRGPETQTSSSTSSCCCFPTNELLFLPVSSVEMAG</sequence>
<feature type="region of interest" description="Disordered" evidence="1">
    <location>
        <begin position="1"/>
        <end position="31"/>
    </location>
</feature>
<evidence type="ECO:0000256" key="1">
    <source>
        <dbReference type="SAM" id="MobiDB-lite"/>
    </source>
</evidence>
<proteinExistence type="predicted"/>
<organism evidence="2 3">
    <name type="scientific">Chloebia gouldiae</name>
    <name type="common">Gouldian finch</name>
    <name type="synonym">Erythrura gouldiae</name>
    <dbReference type="NCBI Taxonomy" id="44316"/>
    <lineage>
        <taxon>Eukaryota</taxon>
        <taxon>Metazoa</taxon>
        <taxon>Chordata</taxon>
        <taxon>Craniata</taxon>
        <taxon>Vertebrata</taxon>
        <taxon>Euteleostomi</taxon>
        <taxon>Archelosauria</taxon>
        <taxon>Archosauria</taxon>
        <taxon>Dinosauria</taxon>
        <taxon>Saurischia</taxon>
        <taxon>Theropoda</taxon>
        <taxon>Coelurosauria</taxon>
        <taxon>Aves</taxon>
        <taxon>Neognathae</taxon>
        <taxon>Neoaves</taxon>
        <taxon>Telluraves</taxon>
        <taxon>Australaves</taxon>
        <taxon>Passeriformes</taxon>
        <taxon>Passeroidea</taxon>
        <taxon>Passeridae</taxon>
        <taxon>Chloebia</taxon>
    </lineage>
</organism>
<accession>A0A3L8S0I7</accession>
<protein>
    <submittedName>
        <fullName evidence="2">Uncharacterized protein</fullName>
    </submittedName>
</protein>
<dbReference type="EMBL" id="QUSF01000099">
    <property type="protein sequence ID" value="RLV92600.1"/>
    <property type="molecule type" value="Genomic_DNA"/>
</dbReference>
<feature type="compositionally biased region" description="Basic and acidic residues" evidence="1">
    <location>
        <begin position="58"/>
        <end position="68"/>
    </location>
</feature>
<gene>
    <name evidence="2" type="ORF">DV515_00013709</name>
</gene>
<evidence type="ECO:0000313" key="3">
    <source>
        <dbReference type="Proteomes" id="UP000276834"/>
    </source>
</evidence>
<reference evidence="2 3" key="1">
    <citation type="journal article" date="2018" name="Proc. R. Soc. B">
        <title>A non-coding region near Follistatin controls head colour polymorphism in the Gouldian finch.</title>
        <authorList>
            <person name="Toomey M.B."/>
            <person name="Marques C.I."/>
            <person name="Andrade P."/>
            <person name="Araujo P.M."/>
            <person name="Sabatino S."/>
            <person name="Gazda M.A."/>
            <person name="Afonso S."/>
            <person name="Lopes R.J."/>
            <person name="Corbo J.C."/>
            <person name="Carneiro M."/>
        </authorList>
    </citation>
    <scope>NUCLEOTIDE SEQUENCE [LARGE SCALE GENOMIC DNA]</scope>
    <source>
        <strain evidence="2">Red01</strain>
        <tissue evidence="2">Muscle</tissue>
    </source>
</reference>
<feature type="region of interest" description="Disordered" evidence="1">
    <location>
        <begin position="43"/>
        <end position="139"/>
    </location>
</feature>
<name>A0A3L8S0I7_CHLGU</name>
<keyword evidence="3" id="KW-1185">Reference proteome</keyword>